<dbReference type="InterPro" id="IPR049730">
    <property type="entry name" value="SNF2/RAD54-like_C"/>
</dbReference>
<protein>
    <recommendedName>
        <fullName evidence="8">Superfamily II DNA or RNA helicase, SNF2 family</fullName>
    </recommendedName>
</protein>
<feature type="domain" description="SWIM-type" evidence="3">
    <location>
        <begin position="131"/>
        <end position="177"/>
    </location>
</feature>
<organism evidence="6 7">
    <name type="scientific">Clostridium cadaveris</name>
    <dbReference type="NCBI Taxonomy" id="1529"/>
    <lineage>
        <taxon>Bacteria</taxon>
        <taxon>Bacillati</taxon>
        <taxon>Bacillota</taxon>
        <taxon>Clostridia</taxon>
        <taxon>Eubacteriales</taxon>
        <taxon>Clostridiaceae</taxon>
        <taxon>Clostridium</taxon>
    </lineage>
</organism>
<sequence length="1154" mass="134246">MKLNLTTLPCYNGLAILNCMFYIISDKLKFFNIFLNLLLRDKGFKIYVQLGIILNRAIVVDILKVKNGEEMNDKIITTLNNIFDRYCAAYMRAKGEKCLENKQVRNIRAGVKGHNLAIVGKVQSDSIPKEYNTFIDINLHEKLINHTKCSCNDYRANAGFNDKYICKHIAATFSKYVNAVEAKNGKNAAKKEDDAGEWLLQYITSEMDKAREIVSLEVYINLIEDQEEPFYDVTFKIGTEKMYVLKSIEDFIKYRNLQKPLEYGKEFTYDPSIHYFSKEDRHIIDFIEEYWELTRVVNNFPVGEEGERLLGASKILKGKSLIVVDSAFKRFLRVLGHKNFYLKLNDEDYKIVKVSEEEIPFKVDLIEDDEKNIILKSHDDIPICLTTAGDVILYEDIIYIPPKSQRVGLKPLLSAFVEDNNITFKRERANEVINRLVPVIKDVCEKVYIDKSIEDRIEKKEATLEIYFDRDQKYVWSKVVVNYGETAFELAQGYSGKKLILRDLKKENEVLNMLENFKFLKHRDRFLFRGREEELYDFLDSDIQSFNKLGEVYYSDRFKEQKVYKAPIIKGEIKEKSNYLEFSFDMEEIDNNEILKILKAFQDNRRYYKLKNNSFLDLQSNDIQTFLKLLDDINIEETFSKDDDENIIKVSKNRAVYLKESLDNESFKYIRGKDILDDISNKLMTLSNVDYEVPKEINATLREYQVIGFKWLKTLSHYGFGGILADEMGLGKTVQTITFLLSEKGKKTLIVTPTSLIYNWEKEFKKFAPSMKILILHGLKEERIELMKSMDNYDVILTTYGILRNDFEEYKKINFNHCIIDEGQNIKNPLSQNSESVKDINAEVKFALTGTPLENNLLELWSIFDFIMPGYLYGNAVFQKKFMGKSREGDMDDLRSLIKPFILRRLKRDVMKELPDKIEKKFYVEMTPEQKKVYMTYVGEIRRLMKEKDFGENKITIFSYLTKLRELCLDPSVLVNGYNGGSGKMDVSLDIIRENIGENRKVLLFSQFTSVLKNIGKMLTKNGIEYYYLDGSTKPEERIELVNKFNNGEDKKVFLISLKAGGTGLNLTSANVVVHFDPWWNPAVEDQATDRAHRFGQKNVVQVIKLIAEGSVEDKIITLQEDKKELINKVITGDFKEGGFLKGLSKEDLEELFS</sequence>
<dbReference type="Pfam" id="PF00271">
    <property type="entry name" value="Helicase_C"/>
    <property type="match status" value="1"/>
</dbReference>
<keyword evidence="2" id="KW-0479">Metal-binding</keyword>
<evidence type="ECO:0000259" key="3">
    <source>
        <dbReference type="PROSITE" id="PS50966"/>
    </source>
</evidence>
<proteinExistence type="predicted"/>
<evidence type="ECO:0000259" key="4">
    <source>
        <dbReference type="PROSITE" id="PS51192"/>
    </source>
</evidence>
<accession>A0A316MDM8</accession>
<keyword evidence="1" id="KW-0378">Hydrolase</keyword>
<dbReference type="InterPro" id="IPR001650">
    <property type="entry name" value="Helicase_C-like"/>
</dbReference>
<dbReference type="Gene3D" id="3.40.50.300">
    <property type="entry name" value="P-loop containing nucleotide triphosphate hydrolases"/>
    <property type="match status" value="1"/>
</dbReference>
<dbReference type="Pfam" id="PF08455">
    <property type="entry name" value="SNF2_assoc"/>
    <property type="match status" value="1"/>
</dbReference>
<dbReference type="AlphaFoldDB" id="A0A316MDM8"/>
<dbReference type="CDD" id="cd18012">
    <property type="entry name" value="DEXQc_arch_SWI2_SNF2"/>
    <property type="match status" value="1"/>
</dbReference>
<dbReference type="InterPro" id="IPR013663">
    <property type="entry name" value="Helicase_SWF/SNF/SWI_bac"/>
</dbReference>
<keyword evidence="2" id="KW-0863">Zinc-finger</keyword>
<comment type="caution">
    <text evidence="6">The sequence shown here is derived from an EMBL/GenBank/DDBJ whole genome shotgun (WGS) entry which is preliminary data.</text>
</comment>
<feature type="domain" description="Helicase ATP-binding" evidence="4">
    <location>
        <begin position="713"/>
        <end position="870"/>
    </location>
</feature>
<dbReference type="Proteomes" id="UP000246114">
    <property type="component" value="Unassembled WGS sequence"/>
</dbReference>
<dbReference type="SMART" id="SM00490">
    <property type="entry name" value="HELICc"/>
    <property type="match status" value="1"/>
</dbReference>
<dbReference type="PROSITE" id="PS51192">
    <property type="entry name" value="HELICASE_ATP_BIND_1"/>
    <property type="match status" value="1"/>
</dbReference>
<dbReference type="EMBL" id="QAMZ01000019">
    <property type="protein sequence ID" value="PWL54643.1"/>
    <property type="molecule type" value="Genomic_DNA"/>
</dbReference>
<dbReference type="InterPro" id="IPR000330">
    <property type="entry name" value="SNF2_N"/>
</dbReference>
<name>A0A316MDM8_9CLOT</name>
<evidence type="ECO:0000313" key="7">
    <source>
        <dbReference type="Proteomes" id="UP000246114"/>
    </source>
</evidence>
<dbReference type="Pfam" id="PF04434">
    <property type="entry name" value="SWIM"/>
    <property type="match status" value="1"/>
</dbReference>
<dbReference type="Gene3D" id="3.40.50.10810">
    <property type="entry name" value="Tandem AAA-ATPase domain"/>
    <property type="match status" value="1"/>
</dbReference>
<evidence type="ECO:0000256" key="2">
    <source>
        <dbReference type="PROSITE-ProRule" id="PRU00325"/>
    </source>
</evidence>
<reference evidence="6 7" key="1">
    <citation type="submission" date="2018-03" db="EMBL/GenBank/DDBJ databases">
        <title>The uncultured portion of the human microbiome is neutrally assembled.</title>
        <authorList>
            <person name="Jeraldo P."/>
            <person name="Boardman L."/>
            <person name="White B.A."/>
            <person name="Nelson H."/>
            <person name="Goldenfeld N."/>
            <person name="Chia N."/>
        </authorList>
    </citation>
    <scope>NUCLEOTIDE SEQUENCE [LARGE SCALE GENOMIC DNA]</scope>
    <source>
        <strain evidence="6">CIM:MAG 903</strain>
    </source>
</reference>
<dbReference type="GO" id="GO:0008270">
    <property type="term" value="F:zinc ion binding"/>
    <property type="evidence" value="ECO:0007669"/>
    <property type="project" value="UniProtKB-KW"/>
</dbReference>
<dbReference type="Pfam" id="PF00176">
    <property type="entry name" value="SNF2-rel_dom"/>
    <property type="match status" value="1"/>
</dbReference>
<evidence type="ECO:0000256" key="1">
    <source>
        <dbReference type="ARBA" id="ARBA00022801"/>
    </source>
</evidence>
<dbReference type="GO" id="GO:0016787">
    <property type="term" value="F:hydrolase activity"/>
    <property type="evidence" value="ECO:0007669"/>
    <property type="project" value="UniProtKB-KW"/>
</dbReference>
<dbReference type="InterPro" id="IPR014001">
    <property type="entry name" value="Helicase_ATP-bd"/>
</dbReference>
<dbReference type="CDD" id="cd18793">
    <property type="entry name" value="SF2_C_SNF"/>
    <property type="match status" value="1"/>
</dbReference>
<evidence type="ECO:0000259" key="5">
    <source>
        <dbReference type="PROSITE" id="PS51194"/>
    </source>
</evidence>
<dbReference type="InterPro" id="IPR038718">
    <property type="entry name" value="SNF2-like_sf"/>
</dbReference>
<dbReference type="PROSITE" id="PS50966">
    <property type="entry name" value="ZF_SWIM"/>
    <property type="match status" value="1"/>
</dbReference>
<keyword evidence="2" id="KW-0862">Zinc</keyword>
<evidence type="ECO:0000313" key="6">
    <source>
        <dbReference type="EMBL" id="PWL54643.1"/>
    </source>
</evidence>
<dbReference type="FunFam" id="3.40.50.10810:FF:000054">
    <property type="entry name" value="Helicase, Snf2 family"/>
    <property type="match status" value="1"/>
</dbReference>
<feature type="domain" description="Helicase C-terminal" evidence="5">
    <location>
        <begin position="988"/>
        <end position="1152"/>
    </location>
</feature>
<dbReference type="InterPro" id="IPR007527">
    <property type="entry name" value="Znf_SWIM"/>
</dbReference>
<dbReference type="PANTHER" id="PTHR10799">
    <property type="entry name" value="SNF2/RAD54 HELICASE FAMILY"/>
    <property type="match status" value="1"/>
</dbReference>
<dbReference type="SUPFAM" id="SSF52540">
    <property type="entry name" value="P-loop containing nucleoside triphosphate hydrolases"/>
    <property type="match status" value="2"/>
</dbReference>
<evidence type="ECO:0008006" key="8">
    <source>
        <dbReference type="Google" id="ProtNLM"/>
    </source>
</evidence>
<gene>
    <name evidence="6" type="ORF">DBY38_03860</name>
</gene>
<dbReference type="SMART" id="SM00487">
    <property type="entry name" value="DEXDc"/>
    <property type="match status" value="1"/>
</dbReference>
<dbReference type="PROSITE" id="PS51194">
    <property type="entry name" value="HELICASE_CTER"/>
    <property type="match status" value="1"/>
</dbReference>
<dbReference type="GO" id="GO:0005524">
    <property type="term" value="F:ATP binding"/>
    <property type="evidence" value="ECO:0007669"/>
    <property type="project" value="InterPro"/>
</dbReference>
<dbReference type="InterPro" id="IPR027417">
    <property type="entry name" value="P-loop_NTPase"/>
</dbReference>